<organism evidence="1 2">
    <name type="scientific">Choristoneura fumiferana</name>
    <name type="common">Spruce budworm moth</name>
    <name type="synonym">Archips fumiferana</name>
    <dbReference type="NCBI Taxonomy" id="7141"/>
    <lineage>
        <taxon>Eukaryota</taxon>
        <taxon>Metazoa</taxon>
        <taxon>Ecdysozoa</taxon>
        <taxon>Arthropoda</taxon>
        <taxon>Hexapoda</taxon>
        <taxon>Insecta</taxon>
        <taxon>Pterygota</taxon>
        <taxon>Neoptera</taxon>
        <taxon>Endopterygota</taxon>
        <taxon>Lepidoptera</taxon>
        <taxon>Glossata</taxon>
        <taxon>Ditrysia</taxon>
        <taxon>Tortricoidea</taxon>
        <taxon>Tortricidae</taxon>
        <taxon>Tortricinae</taxon>
        <taxon>Choristoneura</taxon>
    </lineage>
</organism>
<sequence>MSSLLRSTKFVRYFTGAARTLILNSAKTAESNLLVNPKALCTANNVLMRDYATSKKAESLEPLLQKLDSEARRFGRITKRDIDEVFDEIRSKNDITSSQSLLVIRCCGELVPEELPEQRTLLVQKIWSVLTERGIPMDISHYNALLRVYVENEHPFSPAQFLEELEKKGLQPNRVTYQRLMWRYCQEGDVEGATKVLEKMRELSMPVSEPVLNALVMGHAFHGDTEGAKAVLETMAGAGLQPTNRTYTLLACGYAKQGDIEGVESVIKTATEKDAFMTDKDILDIIEHLATGGHTDKIESLFRHLQKGMGYNQDVCNVILRLLNKGQQDAAKKIMKTMPKTINIDDTPFKGAFFVKQLLRVNKSPEAIIKACIELKEEGLVPNAFYIATETALQQGHAELAQSLFKELQKEGLEIRQHYYWPLLAQKGREGDEEGLLQIIRDMVKEGNIPSGEALRDYVIPYLIKKDTPLNIILKLQIANVPVAHAARNLMIELLQAGKIKQAAEVALKFRPRGQYSLITRPLVVAISKNRDVNSFATILHVICSSQSQVSQTEDDVNDEGQNETNEVGRIVLSSIKNIANVDLTHKLLEAIHAKGLRISSESAEAIQQHLGQNLTTDISELLGQLTSPDLEMVPLEAQKSFTPRNSAYLEKLLSQGKIDNEKRLQRQLISAYIKENNVEKLNKLLLDLKASEFEITNAVLAQLYEFYCNNNEIEKAQECHATILKHDPEFVLNKFKFVQMAFALIRSGKMDEAIQFLKENKHDPESDKANFMLNSKCWQMCNMLAEKKEDAKVIEMTSVLLENNYIEPSNVILGPTIKVFLLKEDIEGALNQFEKCCRQYRCTPWKGELMKMLISKEDATKLQWLADLSTQIHGEVNVLHDLVLAFVECGRLRQARRILETPGLQTRHQRLNDACERYVEEGKSEYLEGLLEATKELSHIDRSNIFYHLLMTYCKANETDKALGLWTILQEEGEIPSEQFLQYLGKHLKSKNRPVPFIIPDESGSKPAKMPPKPQTPKKPHVEQIHTKPHVTAKIENLIQEGKITEALDYSVKIIDEGTMPKSNVLKYLVKKLAESGEVEKIQMLGKRLSDVMRRNVTYDDKLTLAIFNRGAGPQHIDALFEAVNKAQSDEELVTALLKFPRSNALASVIQDDVFVDKCRKVAELAASRGQYMPANLLWMEYILAGKDQQADTLWKQCLSNVNAVVFRRLLQESHVRGQPDLIEKLIDTLKTNKNISIGDDLLEVMNNESGRPGSRFSLRLSSQLMRGLVRLYQRKVVIMLGDLCMINARVMKSSNKKLNIHEPIEDIERQLFPMLELPAIVPELPAEPEERVEELIQQSGNVVSNIQDITLKEAAIPDFQLPPNDGFGEENPNQAIQLLQDRTLEQMLGASTSALHSGLELPLAESSAADKTHESRLAVEPQMERISEHDVTLFHKSIPQDILPEEPEKDIPIPEIPPLDLPLPAPTEKEPQEPDLEVIPVVEPPVETAPVLEARIDPAVQAPVEVEIEELEELEPQAKRRRKNKLIIDKKTIIPSSFFRPRLENIAVELRCEDSSEDIADLRVPWDILSHRPAAAGARVRSTLARPLAALFLRNLGVAGSTAQREMELALAAHARTQPPTVLEIIPEEEPQEAGPQQIPEPQPEQQIPEPEQPNILDQSIVVPDLRVSAIGEDIADLPTQKLERTSQKRTTPREEHEVPAEETAKRPRLSGFVSFRQQQHQFHTSEKEEQQIVEKENIPDNRQLVPPQLDEQPPIPEVFIHPSSPEKRLTTLLQEAGLADMEMRPEVQMEEESQRKSRKHGSESSETMLGSLDRTKVSLGDSEHTTDSKRFIRDQWGTEGTMVKILRAIKVEIRPLDVGALISCGPLLPGCKRVIAARCFSSILKLKHHGFIKVSKNPETLEVRDIVLGPKFDIN</sequence>
<evidence type="ECO:0000313" key="2">
    <source>
        <dbReference type="Proteomes" id="UP001064048"/>
    </source>
</evidence>
<comment type="caution">
    <text evidence="1">The sequence shown here is derived from an EMBL/GenBank/DDBJ whole genome shotgun (WGS) entry which is preliminary data.</text>
</comment>
<dbReference type="EMBL" id="CM046110">
    <property type="protein sequence ID" value="KAI8422704.1"/>
    <property type="molecule type" value="Genomic_DNA"/>
</dbReference>
<dbReference type="Proteomes" id="UP001064048">
    <property type="component" value="Chromosome 10"/>
</dbReference>
<accession>A0ACC0JF39</accession>
<reference evidence="1 2" key="1">
    <citation type="journal article" date="2022" name="Genome Biol. Evol.">
        <title>The Spruce Budworm Genome: Reconstructing the Evolutionary History of Antifreeze Proteins.</title>
        <authorList>
            <person name="Beliveau C."/>
            <person name="Gagne P."/>
            <person name="Picq S."/>
            <person name="Vernygora O."/>
            <person name="Keeling C.I."/>
            <person name="Pinkney K."/>
            <person name="Doucet D."/>
            <person name="Wen F."/>
            <person name="Johnston J.S."/>
            <person name="Maaroufi H."/>
            <person name="Boyle B."/>
            <person name="Laroche J."/>
            <person name="Dewar K."/>
            <person name="Juretic N."/>
            <person name="Blackburn G."/>
            <person name="Nisole A."/>
            <person name="Brunet B."/>
            <person name="Brandao M."/>
            <person name="Lumley L."/>
            <person name="Duan J."/>
            <person name="Quan G."/>
            <person name="Lucarotti C.J."/>
            <person name="Roe A.D."/>
            <person name="Sperling F.A.H."/>
            <person name="Levesque R.C."/>
            <person name="Cusson M."/>
        </authorList>
    </citation>
    <scope>NUCLEOTIDE SEQUENCE [LARGE SCALE GENOMIC DNA]</scope>
    <source>
        <strain evidence="1">Glfc:IPQL:Cfum</strain>
    </source>
</reference>
<proteinExistence type="predicted"/>
<gene>
    <name evidence="1" type="ORF">MSG28_006472</name>
</gene>
<name>A0ACC0JF39_CHOFU</name>
<evidence type="ECO:0000313" key="1">
    <source>
        <dbReference type="EMBL" id="KAI8422704.1"/>
    </source>
</evidence>
<keyword evidence="2" id="KW-1185">Reference proteome</keyword>
<protein>
    <submittedName>
        <fullName evidence="1">Uncharacterized protein</fullName>
    </submittedName>
</protein>